<dbReference type="Proteomes" id="UP000321805">
    <property type="component" value="Chromosome"/>
</dbReference>
<reference evidence="1 2" key="1">
    <citation type="journal article" date="2018" name="J. Microbiol.">
        <title>Baekduia soli gen. nov., sp. nov., a novel bacterium isolated from the soil of Baekdu Mountain and proposal of a novel family name, Baekduiaceae fam. nov.</title>
        <authorList>
            <person name="An D.S."/>
            <person name="Siddiqi M.Z."/>
            <person name="Kim K.H."/>
            <person name="Yu H.S."/>
            <person name="Im W.T."/>
        </authorList>
    </citation>
    <scope>NUCLEOTIDE SEQUENCE [LARGE SCALE GENOMIC DNA]</scope>
    <source>
        <strain evidence="1 2">BR7-21</strain>
    </source>
</reference>
<name>A0A5B8UBE2_9ACTN</name>
<dbReference type="EMBL" id="CP042430">
    <property type="protein sequence ID" value="QEC50350.1"/>
    <property type="molecule type" value="Genomic_DNA"/>
</dbReference>
<organism evidence="1 2">
    <name type="scientific">Baekduia soli</name>
    <dbReference type="NCBI Taxonomy" id="496014"/>
    <lineage>
        <taxon>Bacteria</taxon>
        <taxon>Bacillati</taxon>
        <taxon>Actinomycetota</taxon>
        <taxon>Thermoleophilia</taxon>
        <taxon>Solirubrobacterales</taxon>
        <taxon>Baekduiaceae</taxon>
        <taxon>Baekduia</taxon>
    </lineage>
</organism>
<gene>
    <name evidence="1" type="ORF">FSW04_24040</name>
</gene>
<proteinExistence type="predicted"/>
<keyword evidence="2" id="KW-1185">Reference proteome</keyword>
<sequence length="103" mass="10601">MGLAAVLGAAGWLTLAAAQRASLLSPPTLRTTGVHWLMGPLSGLLPHLSTDHVRLHADYTTALVVMFVGWLVAWAAASALPLAVVAAAVGLAQVVMVLGPRSR</sequence>
<dbReference type="RefSeq" id="WP_146922885.1">
    <property type="nucleotide sequence ID" value="NZ_CP042430.1"/>
</dbReference>
<protein>
    <submittedName>
        <fullName evidence="1">Uncharacterized protein</fullName>
    </submittedName>
</protein>
<dbReference type="KEGG" id="bsol:FSW04_24040"/>
<evidence type="ECO:0000313" key="1">
    <source>
        <dbReference type="EMBL" id="QEC50350.1"/>
    </source>
</evidence>
<accession>A0A5B8UBE2</accession>
<dbReference type="AlphaFoldDB" id="A0A5B8UBE2"/>
<evidence type="ECO:0000313" key="2">
    <source>
        <dbReference type="Proteomes" id="UP000321805"/>
    </source>
</evidence>